<reference evidence="1 2" key="1">
    <citation type="submission" date="2019-11" db="EMBL/GenBank/DDBJ databases">
        <title>Spirosoma endbachense sp. nov., isolated from a natural salt meadow.</title>
        <authorList>
            <person name="Rojas J."/>
            <person name="Ambika Manirajan B."/>
            <person name="Ratering S."/>
            <person name="Suarez C."/>
            <person name="Geissler-Plaum R."/>
            <person name="Schnell S."/>
        </authorList>
    </citation>
    <scope>NUCLEOTIDE SEQUENCE [LARGE SCALE GENOMIC DNA]</scope>
    <source>
        <strain evidence="1 2">I-24</strain>
    </source>
</reference>
<accession>A0A6P1W608</accession>
<evidence type="ECO:0000313" key="2">
    <source>
        <dbReference type="Proteomes" id="UP000464577"/>
    </source>
</evidence>
<dbReference type="Proteomes" id="UP000464577">
    <property type="component" value="Chromosome"/>
</dbReference>
<keyword evidence="2" id="KW-1185">Reference proteome</keyword>
<gene>
    <name evidence="1" type="ORF">GJR95_30950</name>
</gene>
<dbReference type="PROSITE" id="PS51257">
    <property type="entry name" value="PROKAR_LIPOPROTEIN"/>
    <property type="match status" value="1"/>
</dbReference>
<dbReference type="KEGG" id="senf:GJR95_30950"/>
<proteinExistence type="predicted"/>
<dbReference type="RefSeq" id="WP_162389562.1">
    <property type="nucleotide sequence ID" value="NZ_CP045997.1"/>
</dbReference>
<evidence type="ECO:0000313" key="1">
    <source>
        <dbReference type="EMBL" id="QHV99156.1"/>
    </source>
</evidence>
<name>A0A6P1W608_9BACT</name>
<evidence type="ECO:0008006" key="3">
    <source>
        <dbReference type="Google" id="ProtNLM"/>
    </source>
</evidence>
<sequence length="144" mass="15634">MKSNQLRSLSTVGLLWLGLSAGCSPPDPCKNGECCGRGKVTFVRRVEGARAEYGGIVFAFQEVVSAAPNINQASAFTCPTQQAMITALHLKSNTMVDATGKIRLIDSTHAYPYRVWGTIYNLVEMPGFAGPNYAIRLDKVESVY</sequence>
<protein>
    <recommendedName>
        <fullName evidence="3">Lipoprotein</fullName>
    </recommendedName>
</protein>
<dbReference type="AlphaFoldDB" id="A0A6P1W608"/>
<organism evidence="1 2">
    <name type="scientific">Spirosoma endbachense</name>
    <dbReference type="NCBI Taxonomy" id="2666025"/>
    <lineage>
        <taxon>Bacteria</taxon>
        <taxon>Pseudomonadati</taxon>
        <taxon>Bacteroidota</taxon>
        <taxon>Cytophagia</taxon>
        <taxon>Cytophagales</taxon>
        <taxon>Cytophagaceae</taxon>
        <taxon>Spirosoma</taxon>
    </lineage>
</organism>
<dbReference type="EMBL" id="CP045997">
    <property type="protein sequence ID" value="QHV99156.1"/>
    <property type="molecule type" value="Genomic_DNA"/>
</dbReference>